<keyword evidence="2" id="KW-1133">Transmembrane helix</keyword>
<keyword evidence="2" id="KW-0812">Transmembrane</keyword>
<feature type="transmembrane region" description="Helical" evidence="2">
    <location>
        <begin position="184"/>
        <end position="202"/>
    </location>
</feature>
<feature type="transmembrane region" description="Helical" evidence="2">
    <location>
        <begin position="208"/>
        <end position="227"/>
    </location>
</feature>
<evidence type="ECO:0000256" key="1">
    <source>
        <dbReference type="ARBA" id="ARBA00009617"/>
    </source>
</evidence>
<dbReference type="AlphaFoldDB" id="A0A1B8P5Z2"/>
<proteinExistence type="inferred from homology"/>
<dbReference type="Proteomes" id="UP000092504">
    <property type="component" value="Unassembled WGS sequence"/>
</dbReference>
<comment type="caution">
    <text evidence="3">The sequence shown here is derived from an EMBL/GenBank/DDBJ whole genome shotgun (WGS) entry which is preliminary data.</text>
</comment>
<dbReference type="PANTHER" id="PTHR11328:SF24">
    <property type="entry name" value="MAJOR FACILITATOR SUPERFAMILY (MFS) PROFILE DOMAIN-CONTAINING PROTEIN"/>
    <property type="match status" value="1"/>
</dbReference>
<feature type="transmembrane region" description="Helical" evidence="2">
    <location>
        <begin position="113"/>
        <end position="132"/>
    </location>
</feature>
<organism evidence="3 4">
    <name type="scientific">Halomonas elongata</name>
    <dbReference type="NCBI Taxonomy" id="2746"/>
    <lineage>
        <taxon>Bacteria</taxon>
        <taxon>Pseudomonadati</taxon>
        <taxon>Pseudomonadota</taxon>
        <taxon>Gammaproteobacteria</taxon>
        <taxon>Oceanospirillales</taxon>
        <taxon>Halomonadaceae</taxon>
        <taxon>Halomonas</taxon>
    </lineage>
</organism>
<evidence type="ECO:0000313" key="4">
    <source>
        <dbReference type="Proteomes" id="UP000092504"/>
    </source>
</evidence>
<dbReference type="GO" id="GO:0008643">
    <property type="term" value="P:carbohydrate transport"/>
    <property type="evidence" value="ECO:0007669"/>
    <property type="project" value="InterPro"/>
</dbReference>
<dbReference type="Gene3D" id="1.20.1250.20">
    <property type="entry name" value="MFS general substrate transporter like domains"/>
    <property type="match status" value="1"/>
</dbReference>
<keyword evidence="2" id="KW-0472">Membrane</keyword>
<dbReference type="EMBL" id="MAJD01000001">
    <property type="protein sequence ID" value="OBX37686.1"/>
    <property type="molecule type" value="Genomic_DNA"/>
</dbReference>
<protein>
    <submittedName>
        <fullName evidence="3">Inner membrane symporter YicJ</fullName>
    </submittedName>
</protein>
<sequence length="249" mass="27561">MVTYFLLSLCYTAINVPYCALINVMTRSTREVVSCQTYRFALSGVAAFCVMVGLPLLADWLGQGDMAFGYQSGVALLAALAVVMFLICFASVRERTDLRDHNYRMKTLVANTVKNDQLVLMFLITFTLMNVFNVKGGSAIYFIQYYLEGSSSFISFFFGVATLSGIAGSILVNYLTRRVETVKLFILTNIVLGVGSCLAYVVPGEYKTVWIGLNLIGCMILGFLLPLSFSMMAFTDEYGEWKTGKRTSA</sequence>
<reference evidence="3 4" key="1">
    <citation type="submission" date="2016-06" db="EMBL/GenBank/DDBJ databases">
        <title>Genome sequence of halotolerant plant growth promoting strain of Halomonas elongata HEK1 isolated from salterns of Rann of Kutch, Gujarat, India.</title>
        <authorList>
            <person name="Gaba S."/>
            <person name="Singh R.N."/>
            <person name="Abrol S."/>
            <person name="Kaushik R."/>
            <person name="Saxena A.K."/>
        </authorList>
    </citation>
    <scope>NUCLEOTIDE SEQUENCE [LARGE SCALE GENOMIC DNA]</scope>
    <source>
        <strain evidence="3 4">HEK1</strain>
    </source>
</reference>
<dbReference type="GO" id="GO:0005886">
    <property type="term" value="C:plasma membrane"/>
    <property type="evidence" value="ECO:0007669"/>
    <property type="project" value="TreeGrafter"/>
</dbReference>
<dbReference type="GO" id="GO:0015293">
    <property type="term" value="F:symporter activity"/>
    <property type="evidence" value="ECO:0007669"/>
    <property type="project" value="InterPro"/>
</dbReference>
<feature type="transmembrane region" description="Helical" evidence="2">
    <location>
        <begin position="70"/>
        <end position="92"/>
    </location>
</feature>
<feature type="transmembrane region" description="Helical" evidence="2">
    <location>
        <begin position="6"/>
        <end position="26"/>
    </location>
</feature>
<evidence type="ECO:0000313" key="3">
    <source>
        <dbReference type="EMBL" id="OBX37686.1"/>
    </source>
</evidence>
<evidence type="ECO:0000256" key="2">
    <source>
        <dbReference type="SAM" id="Phobius"/>
    </source>
</evidence>
<feature type="transmembrane region" description="Helical" evidence="2">
    <location>
        <begin position="38"/>
        <end position="58"/>
    </location>
</feature>
<name>A0A1B8P5Z2_HALEL</name>
<accession>A0A1B8P5Z2</accession>
<dbReference type="InterPro" id="IPR039672">
    <property type="entry name" value="MFS_2"/>
</dbReference>
<dbReference type="InterPro" id="IPR036259">
    <property type="entry name" value="MFS_trans_sf"/>
</dbReference>
<comment type="similarity">
    <text evidence="1">Belongs to the sodium:galactoside symporter (TC 2.A.2) family.</text>
</comment>
<dbReference type="PANTHER" id="PTHR11328">
    <property type="entry name" value="MAJOR FACILITATOR SUPERFAMILY DOMAIN-CONTAINING PROTEIN"/>
    <property type="match status" value="1"/>
</dbReference>
<dbReference type="Pfam" id="PF13347">
    <property type="entry name" value="MFS_2"/>
    <property type="match status" value="1"/>
</dbReference>
<dbReference type="SUPFAM" id="SSF103473">
    <property type="entry name" value="MFS general substrate transporter"/>
    <property type="match status" value="1"/>
</dbReference>
<gene>
    <name evidence="3" type="primary">yicJ_2</name>
    <name evidence="3" type="ORF">A8U91_02064</name>
</gene>
<feature type="transmembrane region" description="Helical" evidence="2">
    <location>
        <begin position="152"/>
        <end position="172"/>
    </location>
</feature>